<dbReference type="Gene3D" id="1.25.40.20">
    <property type="entry name" value="Ankyrin repeat-containing domain"/>
    <property type="match status" value="1"/>
</dbReference>
<keyword evidence="1" id="KW-0677">Repeat</keyword>
<keyword evidence="5" id="KW-1185">Reference proteome</keyword>
<dbReference type="STRING" id="104259.A0A0F7U0W8"/>
<evidence type="ECO:0000313" key="5">
    <source>
        <dbReference type="Proteomes" id="UP000042958"/>
    </source>
</evidence>
<dbReference type="InterPro" id="IPR036770">
    <property type="entry name" value="Ankyrin_rpt-contain_sf"/>
</dbReference>
<feature type="repeat" description="ANK" evidence="3">
    <location>
        <begin position="151"/>
        <end position="175"/>
    </location>
</feature>
<protein>
    <submittedName>
        <fullName evidence="4">Uncharacterized protein</fullName>
    </submittedName>
</protein>
<evidence type="ECO:0000256" key="2">
    <source>
        <dbReference type="ARBA" id="ARBA00023043"/>
    </source>
</evidence>
<dbReference type="PANTHER" id="PTHR24198:SF165">
    <property type="entry name" value="ANKYRIN REPEAT-CONTAINING PROTEIN-RELATED"/>
    <property type="match status" value="1"/>
</dbReference>
<dbReference type="InterPro" id="IPR002110">
    <property type="entry name" value="Ankyrin_rpt"/>
</dbReference>
<dbReference type="PROSITE" id="PS50088">
    <property type="entry name" value="ANK_REPEAT"/>
    <property type="match status" value="2"/>
</dbReference>
<gene>
    <name evidence="4" type="ORF">PMG11_11061</name>
</gene>
<dbReference type="SMART" id="SM00248">
    <property type="entry name" value="ANK"/>
    <property type="match status" value="5"/>
</dbReference>
<proteinExistence type="predicted"/>
<evidence type="ECO:0000256" key="1">
    <source>
        <dbReference type="ARBA" id="ARBA00022737"/>
    </source>
</evidence>
<dbReference type="PROSITE" id="PS50297">
    <property type="entry name" value="ANK_REP_REGION"/>
    <property type="match status" value="2"/>
</dbReference>
<dbReference type="EMBL" id="CDHK01000018">
    <property type="protein sequence ID" value="CEJ62564.1"/>
    <property type="molecule type" value="Genomic_DNA"/>
</dbReference>
<dbReference type="Pfam" id="PF12796">
    <property type="entry name" value="Ank_2"/>
    <property type="match status" value="2"/>
</dbReference>
<keyword evidence="2 3" id="KW-0040">ANK repeat</keyword>
<sequence>MHLLDLPVDLLQLAADFLDAEKDINSFAQINRQSYSVLNPYLYRRNSLKLGSSALLWAAQRGSGGTARACLSEGADVAAFDKFGRTPLFLAASKGSEEVVKVLLATRQVDANSKDCFGCTPLTGAASYGHEAVVRLLLATATVDADWKDNFGFTPLNYAASWGHKAVVRLLVATGKVDADLKDNYDCTPLSIAVSKGDKAVVTLLSATRRFDMDSTDLL</sequence>
<dbReference type="SUPFAM" id="SSF48403">
    <property type="entry name" value="Ankyrin repeat"/>
    <property type="match status" value="1"/>
</dbReference>
<accession>A0A0F7U0W8</accession>
<dbReference type="PANTHER" id="PTHR24198">
    <property type="entry name" value="ANKYRIN REPEAT AND PROTEIN KINASE DOMAIN-CONTAINING PROTEIN"/>
    <property type="match status" value="1"/>
</dbReference>
<evidence type="ECO:0000256" key="3">
    <source>
        <dbReference type="PROSITE-ProRule" id="PRU00023"/>
    </source>
</evidence>
<evidence type="ECO:0000313" key="4">
    <source>
        <dbReference type="EMBL" id="CEJ62564.1"/>
    </source>
</evidence>
<feature type="repeat" description="ANK" evidence="3">
    <location>
        <begin position="83"/>
        <end position="104"/>
    </location>
</feature>
<organism evidence="4 5">
    <name type="scientific">Penicillium brasilianum</name>
    <dbReference type="NCBI Taxonomy" id="104259"/>
    <lineage>
        <taxon>Eukaryota</taxon>
        <taxon>Fungi</taxon>
        <taxon>Dikarya</taxon>
        <taxon>Ascomycota</taxon>
        <taxon>Pezizomycotina</taxon>
        <taxon>Eurotiomycetes</taxon>
        <taxon>Eurotiomycetidae</taxon>
        <taxon>Eurotiales</taxon>
        <taxon>Aspergillaceae</taxon>
        <taxon>Penicillium</taxon>
    </lineage>
</organism>
<dbReference type="Proteomes" id="UP000042958">
    <property type="component" value="Unassembled WGS sequence"/>
</dbReference>
<dbReference type="OrthoDB" id="426293at2759"/>
<dbReference type="AlphaFoldDB" id="A0A0F7U0W8"/>
<reference evidence="5" key="1">
    <citation type="journal article" date="2015" name="Genome Announc.">
        <title>Draft genome sequence of the fungus Penicillium brasilianum MG11.</title>
        <authorList>
            <person name="Horn F."/>
            <person name="Linde J."/>
            <person name="Mattern D.J."/>
            <person name="Walther G."/>
            <person name="Guthke R."/>
            <person name="Brakhage A.A."/>
            <person name="Valiante V."/>
        </authorList>
    </citation>
    <scope>NUCLEOTIDE SEQUENCE [LARGE SCALE GENOMIC DNA]</scope>
    <source>
        <strain evidence="5">MG11</strain>
    </source>
</reference>
<name>A0A0F7U0W8_PENBI</name>